<feature type="region of interest" description="Disordered" evidence="1">
    <location>
        <begin position="1"/>
        <end position="60"/>
    </location>
</feature>
<proteinExistence type="predicted"/>
<evidence type="ECO:0000256" key="1">
    <source>
        <dbReference type="SAM" id="MobiDB-lite"/>
    </source>
</evidence>
<evidence type="ECO:0000313" key="3">
    <source>
        <dbReference type="Proteomes" id="UP000324222"/>
    </source>
</evidence>
<dbReference type="AlphaFoldDB" id="A0A5B7JQB5"/>
<comment type="caution">
    <text evidence="2">The sequence shown here is derived from an EMBL/GenBank/DDBJ whole genome shotgun (WGS) entry which is preliminary data.</text>
</comment>
<organism evidence="2 3">
    <name type="scientific">Portunus trituberculatus</name>
    <name type="common">Swimming crab</name>
    <name type="synonym">Neptunus trituberculatus</name>
    <dbReference type="NCBI Taxonomy" id="210409"/>
    <lineage>
        <taxon>Eukaryota</taxon>
        <taxon>Metazoa</taxon>
        <taxon>Ecdysozoa</taxon>
        <taxon>Arthropoda</taxon>
        <taxon>Crustacea</taxon>
        <taxon>Multicrustacea</taxon>
        <taxon>Malacostraca</taxon>
        <taxon>Eumalacostraca</taxon>
        <taxon>Eucarida</taxon>
        <taxon>Decapoda</taxon>
        <taxon>Pleocyemata</taxon>
        <taxon>Brachyura</taxon>
        <taxon>Eubrachyura</taxon>
        <taxon>Portunoidea</taxon>
        <taxon>Portunidae</taxon>
        <taxon>Portuninae</taxon>
        <taxon>Portunus</taxon>
    </lineage>
</organism>
<keyword evidence="3" id="KW-1185">Reference proteome</keyword>
<feature type="compositionally biased region" description="Low complexity" evidence="1">
    <location>
        <begin position="21"/>
        <end position="43"/>
    </location>
</feature>
<reference evidence="2 3" key="1">
    <citation type="submission" date="2019-05" db="EMBL/GenBank/DDBJ databases">
        <title>Another draft genome of Portunus trituberculatus and its Hox gene families provides insights of decapod evolution.</title>
        <authorList>
            <person name="Jeong J.-H."/>
            <person name="Song I."/>
            <person name="Kim S."/>
            <person name="Choi T."/>
            <person name="Kim D."/>
            <person name="Ryu S."/>
            <person name="Kim W."/>
        </authorList>
    </citation>
    <scope>NUCLEOTIDE SEQUENCE [LARGE SCALE GENOMIC DNA]</scope>
    <source>
        <tissue evidence="2">Muscle</tissue>
    </source>
</reference>
<protein>
    <submittedName>
        <fullName evidence="2">Uncharacterized protein</fullName>
    </submittedName>
</protein>
<gene>
    <name evidence="2" type="ORF">E2C01_091789</name>
</gene>
<dbReference type="EMBL" id="VSRR010106309">
    <property type="protein sequence ID" value="MPC96526.1"/>
    <property type="molecule type" value="Genomic_DNA"/>
</dbReference>
<accession>A0A5B7JQB5</accession>
<dbReference type="Proteomes" id="UP000324222">
    <property type="component" value="Unassembled WGS sequence"/>
</dbReference>
<evidence type="ECO:0000313" key="2">
    <source>
        <dbReference type="EMBL" id="MPC96526.1"/>
    </source>
</evidence>
<name>A0A5B7JQB5_PORTR</name>
<sequence>MTCTRPSPTAPLWPDSTTRHSQPSPAQPSQAKPSQAKPSQAKPSQDKTIPGKYTRLSLCS</sequence>